<evidence type="ECO:0000256" key="12">
    <source>
        <dbReference type="HAMAP-Rule" id="MF_00041"/>
    </source>
</evidence>
<reference evidence="14 15" key="1">
    <citation type="journal article" date="2016" name="Nat. Commun.">
        <title>Thousands of microbial genomes shed light on interconnected biogeochemical processes in an aquifer system.</title>
        <authorList>
            <person name="Anantharaman K."/>
            <person name="Brown C.T."/>
            <person name="Hug L.A."/>
            <person name="Sharon I."/>
            <person name="Castelle C.J."/>
            <person name="Probst A.J."/>
            <person name="Thomas B.C."/>
            <person name="Singh A."/>
            <person name="Wilkins M.J."/>
            <person name="Karaoz U."/>
            <person name="Brodie E.L."/>
            <person name="Williams K.H."/>
            <person name="Hubbard S.S."/>
            <person name="Banfield J.F."/>
        </authorList>
    </citation>
    <scope>NUCLEOTIDE SEQUENCE [LARGE SCALE GENOMIC DNA]</scope>
</reference>
<dbReference type="PANTHER" id="PTHR10890:SF3">
    <property type="entry name" value="CYSTEINE--TRNA LIGASE, CYTOPLASMIC"/>
    <property type="match status" value="1"/>
</dbReference>
<comment type="cofactor">
    <cofactor evidence="12">
        <name>Zn(2+)</name>
        <dbReference type="ChEBI" id="CHEBI:29105"/>
    </cofactor>
    <text evidence="12">Binds 1 zinc ion per subunit.</text>
</comment>
<keyword evidence="8 12" id="KW-0862">Zinc</keyword>
<evidence type="ECO:0000313" key="15">
    <source>
        <dbReference type="Proteomes" id="UP000177785"/>
    </source>
</evidence>
<dbReference type="InterPro" id="IPR015803">
    <property type="entry name" value="Cys-tRNA-ligase"/>
</dbReference>
<dbReference type="EMBL" id="MHNL01000015">
    <property type="protein sequence ID" value="OGZ44697.1"/>
    <property type="molecule type" value="Genomic_DNA"/>
</dbReference>
<evidence type="ECO:0000256" key="4">
    <source>
        <dbReference type="ARBA" id="ARBA00022490"/>
    </source>
</evidence>
<feature type="short sequence motif" description="'KMSKS' region" evidence="12">
    <location>
        <begin position="285"/>
        <end position="289"/>
    </location>
</feature>
<feature type="short sequence motif" description="'HIGH' region" evidence="12">
    <location>
        <begin position="33"/>
        <end position="43"/>
    </location>
</feature>
<evidence type="ECO:0000256" key="6">
    <source>
        <dbReference type="ARBA" id="ARBA00022723"/>
    </source>
</evidence>
<keyword evidence="10 12" id="KW-0648">Protein biosynthesis</keyword>
<feature type="domain" description="Cysteinyl-tRNA synthetase class Ia DALR" evidence="13">
    <location>
        <begin position="364"/>
        <end position="422"/>
    </location>
</feature>
<evidence type="ECO:0000256" key="5">
    <source>
        <dbReference type="ARBA" id="ARBA00022598"/>
    </source>
</evidence>
<dbReference type="GO" id="GO:0008270">
    <property type="term" value="F:zinc ion binding"/>
    <property type="evidence" value="ECO:0007669"/>
    <property type="project" value="UniProtKB-UniRule"/>
</dbReference>
<name>A0A1G2G3F1_9BACT</name>
<dbReference type="NCBIfam" id="TIGR00435">
    <property type="entry name" value="cysS"/>
    <property type="match status" value="1"/>
</dbReference>
<keyword evidence="4 12" id="KW-0963">Cytoplasm</keyword>
<dbReference type="GO" id="GO:0006423">
    <property type="term" value="P:cysteinyl-tRNA aminoacylation"/>
    <property type="evidence" value="ECO:0007669"/>
    <property type="project" value="UniProtKB-UniRule"/>
</dbReference>
<feature type="binding site" evidence="12">
    <location>
        <position position="252"/>
    </location>
    <ligand>
        <name>Zn(2+)</name>
        <dbReference type="ChEBI" id="CHEBI:29105"/>
    </ligand>
</feature>
<dbReference type="Pfam" id="PF01406">
    <property type="entry name" value="tRNA-synt_1e"/>
    <property type="match status" value="1"/>
</dbReference>
<evidence type="ECO:0000313" key="14">
    <source>
        <dbReference type="EMBL" id="OGZ44697.1"/>
    </source>
</evidence>
<evidence type="ECO:0000256" key="10">
    <source>
        <dbReference type="ARBA" id="ARBA00022917"/>
    </source>
</evidence>
<dbReference type="GO" id="GO:0005829">
    <property type="term" value="C:cytosol"/>
    <property type="evidence" value="ECO:0007669"/>
    <property type="project" value="TreeGrafter"/>
</dbReference>
<gene>
    <name evidence="12" type="primary">cysS</name>
    <name evidence="14" type="ORF">A2756_04550</name>
</gene>
<dbReference type="HAMAP" id="MF_00041">
    <property type="entry name" value="Cys_tRNA_synth"/>
    <property type="match status" value="1"/>
</dbReference>
<dbReference type="SMART" id="SM00840">
    <property type="entry name" value="DALR_2"/>
    <property type="match status" value="1"/>
</dbReference>
<feature type="binding site" evidence="12">
    <location>
        <position position="223"/>
    </location>
    <ligand>
        <name>Zn(2+)</name>
        <dbReference type="ChEBI" id="CHEBI:29105"/>
    </ligand>
</feature>
<dbReference type="InterPro" id="IPR009080">
    <property type="entry name" value="tRNAsynth_Ia_anticodon-bd"/>
</dbReference>
<comment type="caution">
    <text evidence="14">The sequence shown here is derived from an EMBL/GenBank/DDBJ whole genome shotgun (WGS) entry which is preliminary data.</text>
</comment>
<dbReference type="SUPFAM" id="SSF47323">
    <property type="entry name" value="Anticodon-binding domain of a subclass of class I aminoacyl-tRNA synthetases"/>
    <property type="match status" value="1"/>
</dbReference>
<evidence type="ECO:0000256" key="2">
    <source>
        <dbReference type="ARBA" id="ARBA00005594"/>
    </source>
</evidence>
<comment type="catalytic activity">
    <reaction evidence="12">
        <text>tRNA(Cys) + L-cysteine + ATP = L-cysteinyl-tRNA(Cys) + AMP + diphosphate</text>
        <dbReference type="Rhea" id="RHEA:17773"/>
        <dbReference type="Rhea" id="RHEA-COMP:9661"/>
        <dbReference type="Rhea" id="RHEA-COMP:9679"/>
        <dbReference type="ChEBI" id="CHEBI:30616"/>
        <dbReference type="ChEBI" id="CHEBI:33019"/>
        <dbReference type="ChEBI" id="CHEBI:35235"/>
        <dbReference type="ChEBI" id="CHEBI:78442"/>
        <dbReference type="ChEBI" id="CHEBI:78517"/>
        <dbReference type="ChEBI" id="CHEBI:456215"/>
        <dbReference type="EC" id="6.1.1.16"/>
    </reaction>
</comment>
<keyword evidence="9 12" id="KW-0067">ATP-binding</keyword>
<comment type="subcellular location">
    <subcellularLocation>
        <location evidence="1 12">Cytoplasm</location>
    </subcellularLocation>
</comment>
<keyword evidence="7 12" id="KW-0547">Nucleotide-binding</keyword>
<evidence type="ECO:0000256" key="3">
    <source>
        <dbReference type="ARBA" id="ARBA00011245"/>
    </source>
</evidence>
<dbReference type="Gene3D" id="1.20.120.1910">
    <property type="entry name" value="Cysteine-tRNA ligase, C-terminal anti-codon recognition domain"/>
    <property type="match status" value="1"/>
</dbReference>
<sequence length="474" mass="54314">MALAPKLTNTLSGKKELFKPLHKGFVGLYTCGPTVYQYAHIGNLRTYIFEDLLKRTLLMDGFRVKHVMNITDVGHLASDEDTGEDKVEREASREGKSAWDIARKFEAVFLEDLKALNILPAQKMPRATEHIDIQIKLIQKLEKKGYTYRTADGIYFDTAHLKDYGKLARKNIGGIRAGARVAEGEKRNPTDFALWKFSPQDAKRQMEWQSPWGIGFPGWHIECSAMSMKYLGETFDIHCGGIDHIQVHHQNEIAQSEAATGEPFAHYWLHGNFLRIENTPGSDEKMSKSLGNSITLDTLREQGFDPLDYRYLTLGVHWRKPMAFSWDALRAAQTARRELMDFVRELQTNKDRAKGITYTKHLTAFLEAINDDLNAPKALSILWKLIREFRTSKSHNTPMALKTILQFDHFLGLNLKDATKAQEALPQHIQELIAQRKHARQAKDWMRSDQIRDQIKSLGWTIEDSPQGQKIKKL</sequence>
<keyword evidence="5 12" id="KW-0436">Ligase</keyword>
<dbReference type="STRING" id="1802115.A2756_04550"/>
<keyword evidence="11 12" id="KW-0030">Aminoacyl-tRNA synthetase</keyword>
<dbReference type="PRINTS" id="PR00983">
    <property type="entry name" value="TRNASYNTHCYS"/>
</dbReference>
<evidence type="ECO:0000256" key="11">
    <source>
        <dbReference type="ARBA" id="ARBA00023146"/>
    </source>
</evidence>
<dbReference type="Pfam" id="PF09190">
    <property type="entry name" value="DALR_2"/>
    <property type="match status" value="1"/>
</dbReference>
<dbReference type="InterPro" id="IPR032678">
    <property type="entry name" value="tRNA-synt_1_cat_dom"/>
</dbReference>
<dbReference type="Proteomes" id="UP000177785">
    <property type="component" value="Unassembled WGS sequence"/>
</dbReference>
<dbReference type="AlphaFoldDB" id="A0A1G2G3F1"/>
<protein>
    <recommendedName>
        <fullName evidence="12">Cysteine--tRNA ligase</fullName>
        <ecNumber evidence="12">6.1.1.16</ecNumber>
    </recommendedName>
    <alternativeName>
        <fullName evidence="12">Cysteinyl-tRNA synthetase</fullName>
        <shortName evidence="12">CysRS</shortName>
    </alternativeName>
</protein>
<evidence type="ECO:0000256" key="8">
    <source>
        <dbReference type="ARBA" id="ARBA00022833"/>
    </source>
</evidence>
<evidence type="ECO:0000256" key="7">
    <source>
        <dbReference type="ARBA" id="ARBA00022741"/>
    </source>
</evidence>
<evidence type="ECO:0000259" key="13">
    <source>
        <dbReference type="SMART" id="SM00840"/>
    </source>
</evidence>
<comment type="similarity">
    <text evidence="2 12">Belongs to the class-I aminoacyl-tRNA synthetase family.</text>
</comment>
<feature type="binding site" evidence="12">
    <location>
        <position position="288"/>
    </location>
    <ligand>
        <name>ATP</name>
        <dbReference type="ChEBI" id="CHEBI:30616"/>
    </ligand>
</feature>
<proteinExistence type="inferred from homology"/>
<dbReference type="InterPro" id="IPR014729">
    <property type="entry name" value="Rossmann-like_a/b/a_fold"/>
</dbReference>
<evidence type="ECO:0000256" key="9">
    <source>
        <dbReference type="ARBA" id="ARBA00022840"/>
    </source>
</evidence>
<dbReference type="GO" id="GO:0005524">
    <property type="term" value="F:ATP binding"/>
    <property type="evidence" value="ECO:0007669"/>
    <property type="project" value="UniProtKB-UniRule"/>
</dbReference>
<keyword evidence="6 12" id="KW-0479">Metal-binding</keyword>
<dbReference type="CDD" id="cd00672">
    <property type="entry name" value="CysRS_core"/>
    <property type="match status" value="1"/>
</dbReference>
<dbReference type="SUPFAM" id="SSF52374">
    <property type="entry name" value="Nucleotidylyl transferase"/>
    <property type="match status" value="1"/>
</dbReference>
<feature type="binding site" evidence="12">
    <location>
        <position position="248"/>
    </location>
    <ligand>
        <name>Zn(2+)</name>
        <dbReference type="ChEBI" id="CHEBI:29105"/>
    </ligand>
</feature>
<comment type="subunit">
    <text evidence="3 12">Monomer.</text>
</comment>
<dbReference type="EC" id="6.1.1.16" evidence="12"/>
<dbReference type="Pfam" id="PF23493">
    <property type="entry name" value="CysS_C"/>
    <property type="match status" value="1"/>
</dbReference>
<accession>A0A1G2G3F1</accession>
<evidence type="ECO:0000256" key="1">
    <source>
        <dbReference type="ARBA" id="ARBA00004496"/>
    </source>
</evidence>
<dbReference type="GO" id="GO:0004817">
    <property type="term" value="F:cysteine-tRNA ligase activity"/>
    <property type="evidence" value="ECO:0007669"/>
    <property type="project" value="UniProtKB-UniRule"/>
</dbReference>
<dbReference type="InterPro" id="IPR015273">
    <property type="entry name" value="Cys-tRNA-synt_Ia_DALR"/>
</dbReference>
<feature type="binding site" evidence="12">
    <location>
        <position position="31"/>
    </location>
    <ligand>
        <name>Zn(2+)</name>
        <dbReference type="ChEBI" id="CHEBI:29105"/>
    </ligand>
</feature>
<dbReference type="PANTHER" id="PTHR10890">
    <property type="entry name" value="CYSTEINYL-TRNA SYNTHETASE"/>
    <property type="match status" value="1"/>
</dbReference>
<dbReference type="InterPro" id="IPR024909">
    <property type="entry name" value="Cys-tRNA/MSH_ligase"/>
</dbReference>
<dbReference type="Gene3D" id="3.40.50.620">
    <property type="entry name" value="HUPs"/>
    <property type="match status" value="1"/>
</dbReference>
<organism evidence="14 15">
    <name type="scientific">Candidatus Ryanbacteria bacterium RIFCSPHIGHO2_01_FULL_48_27</name>
    <dbReference type="NCBI Taxonomy" id="1802115"/>
    <lineage>
        <taxon>Bacteria</taxon>
        <taxon>Candidatus Ryaniibacteriota</taxon>
    </lineage>
</organism>
<dbReference type="InterPro" id="IPR056411">
    <property type="entry name" value="CysS_C"/>
</dbReference>